<dbReference type="RefSeq" id="WP_203825029.1">
    <property type="nucleotide sequence ID" value="NZ_BAAATY010000006.1"/>
</dbReference>
<dbReference type="Pfam" id="PF00553">
    <property type="entry name" value="CBM_2"/>
    <property type="match status" value="1"/>
</dbReference>
<accession>A0ABQ4B6A0</accession>
<dbReference type="InterPro" id="IPR012291">
    <property type="entry name" value="CBM2_carb-bd_dom_sf"/>
</dbReference>
<dbReference type="InterPro" id="IPR008965">
    <property type="entry name" value="CBM2/CBM3_carb-bd_dom_sf"/>
</dbReference>
<keyword evidence="4" id="KW-1185">Reference proteome</keyword>
<proteinExistence type="predicted"/>
<organism evidence="3 4">
    <name type="scientific">Actinoplanes palleronii</name>
    <dbReference type="NCBI Taxonomy" id="113570"/>
    <lineage>
        <taxon>Bacteria</taxon>
        <taxon>Bacillati</taxon>
        <taxon>Actinomycetota</taxon>
        <taxon>Actinomycetes</taxon>
        <taxon>Micromonosporales</taxon>
        <taxon>Micromonosporaceae</taxon>
        <taxon>Actinoplanes</taxon>
    </lineage>
</organism>
<protein>
    <recommendedName>
        <fullName evidence="2">CBM2 domain-containing protein</fullName>
    </recommendedName>
</protein>
<feature type="compositionally biased region" description="Low complexity" evidence="1">
    <location>
        <begin position="67"/>
        <end position="131"/>
    </location>
</feature>
<dbReference type="PROSITE" id="PS51173">
    <property type="entry name" value="CBM2"/>
    <property type="match status" value="1"/>
</dbReference>
<feature type="region of interest" description="Disordered" evidence="1">
    <location>
        <begin position="212"/>
        <end position="234"/>
    </location>
</feature>
<dbReference type="InterPro" id="IPR001919">
    <property type="entry name" value="CBD2"/>
</dbReference>
<evidence type="ECO:0000313" key="3">
    <source>
        <dbReference type="EMBL" id="GIE66202.1"/>
    </source>
</evidence>
<evidence type="ECO:0000313" key="4">
    <source>
        <dbReference type="Proteomes" id="UP000624709"/>
    </source>
</evidence>
<dbReference type="SUPFAM" id="SSF49384">
    <property type="entry name" value="Carbohydrate-binding domain"/>
    <property type="match status" value="1"/>
</dbReference>
<name>A0ABQ4B6A0_9ACTN</name>
<dbReference type="EMBL" id="BOMS01000031">
    <property type="protein sequence ID" value="GIE66202.1"/>
    <property type="molecule type" value="Genomic_DNA"/>
</dbReference>
<sequence length="234" mass="23100">MSKHRDRQFFIARSVFGLAAAFLVGLVMWIAIRAGGPASADENPVMVQPSAGLRAAESTTLPLVTGPPSAVASPSSSVSVSPSASPSTSPSASAAASATPSKSAASPTPSRTSKSASPTPARTSPSPAAPKDLSATYGTSASWADGFIATVKVTNTGTTAHDFTVTLTYPSGAGVSVRGAWNGSASGSGNQITLRGNSLAPGRSITVGFQASKGTKDQVKPSGCTVGGGSCQVS</sequence>
<feature type="domain" description="CBM2" evidence="2">
    <location>
        <begin position="126"/>
        <end position="234"/>
    </location>
</feature>
<dbReference type="Proteomes" id="UP000624709">
    <property type="component" value="Unassembled WGS sequence"/>
</dbReference>
<feature type="region of interest" description="Disordered" evidence="1">
    <location>
        <begin position="64"/>
        <end position="133"/>
    </location>
</feature>
<comment type="caution">
    <text evidence="3">The sequence shown here is derived from an EMBL/GenBank/DDBJ whole genome shotgun (WGS) entry which is preliminary data.</text>
</comment>
<dbReference type="Gene3D" id="2.60.40.290">
    <property type="match status" value="1"/>
</dbReference>
<feature type="compositionally biased region" description="Gly residues" evidence="1">
    <location>
        <begin position="225"/>
        <end position="234"/>
    </location>
</feature>
<evidence type="ECO:0000256" key="1">
    <source>
        <dbReference type="SAM" id="MobiDB-lite"/>
    </source>
</evidence>
<gene>
    <name evidence="3" type="ORF">Apa02nite_023100</name>
</gene>
<evidence type="ECO:0000259" key="2">
    <source>
        <dbReference type="PROSITE" id="PS51173"/>
    </source>
</evidence>
<reference evidence="3 4" key="1">
    <citation type="submission" date="2021-01" db="EMBL/GenBank/DDBJ databases">
        <title>Whole genome shotgun sequence of Actinoplanes palleronii NBRC 14916.</title>
        <authorList>
            <person name="Komaki H."/>
            <person name="Tamura T."/>
        </authorList>
    </citation>
    <scope>NUCLEOTIDE SEQUENCE [LARGE SCALE GENOMIC DNA]</scope>
    <source>
        <strain evidence="3 4">NBRC 14916</strain>
    </source>
</reference>
<dbReference type="SMART" id="SM00637">
    <property type="entry name" value="CBD_II"/>
    <property type="match status" value="1"/>
</dbReference>